<dbReference type="OrthoDB" id="10315008at2759"/>
<evidence type="ECO:0000313" key="2">
    <source>
        <dbReference type="Proteomes" id="UP000011668"/>
    </source>
</evidence>
<dbReference type="EMBL" id="AFRT01001134">
    <property type="protein sequence ID" value="ELU41093.1"/>
    <property type="molecule type" value="Genomic_DNA"/>
</dbReference>
<dbReference type="AlphaFoldDB" id="L8WWC7"/>
<dbReference type="HOGENOM" id="CLU_2905431_0_0_1"/>
<proteinExistence type="predicted"/>
<accession>L8WWC7</accession>
<protein>
    <submittedName>
        <fullName evidence="1">Uncharacterized protein</fullName>
    </submittedName>
</protein>
<gene>
    <name evidence="1" type="ORF">AG1IA_04874</name>
</gene>
<evidence type="ECO:0000313" key="1">
    <source>
        <dbReference type="EMBL" id="ELU41093.1"/>
    </source>
</evidence>
<organism evidence="1 2">
    <name type="scientific">Thanatephorus cucumeris (strain AG1-IA)</name>
    <name type="common">Rice sheath blight fungus</name>
    <name type="synonym">Rhizoctonia solani</name>
    <dbReference type="NCBI Taxonomy" id="983506"/>
    <lineage>
        <taxon>Eukaryota</taxon>
        <taxon>Fungi</taxon>
        <taxon>Dikarya</taxon>
        <taxon>Basidiomycota</taxon>
        <taxon>Agaricomycotina</taxon>
        <taxon>Agaricomycetes</taxon>
        <taxon>Cantharellales</taxon>
        <taxon>Ceratobasidiaceae</taxon>
        <taxon>Rhizoctonia</taxon>
        <taxon>Rhizoctonia solani AG-1</taxon>
    </lineage>
</organism>
<keyword evidence="2" id="KW-1185">Reference proteome</keyword>
<dbReference type="Proteomes" id="UP000011668">
    <property type="component" value="Unassembled WGS sequence"/>
</dbReference>
<name>L8WWC7_THACA</name>
<reference evidence="1 2" key="1">
    <citation type="journal article" date="2013" name="Nat. Commun.">
        <title>The evolution and pathogenic mechanisms of the rice sheath blight pathogen.</title>
        <authorList>
            <person name="Zheng A."/>
            <person name="Lin R."/>
            <person name="Xu L."/>
            <person name="Qin P."/>
            <person name="Tang C."/>
            <person name="Ai P."/>
            <person name="Zhang D."/>
            <person name="Liu Y."/>
            <person name="Sun Z."/>
            <person name="Feng H."/>
            <person name="Wang Y."/>
            <person name="Chen Y."/>
            <person name="Liang X."/>
            <person name="Fu R."/>
            <person name="Li Q."/>
            <person name="Zhang J."/>
            <person name="Yu X."/>
            <person name="Xie Z."/>
            <person name="Ding L."/>
            <person name="Guan P."/>
            <person name="Tang J."/>
            <person name="Liang Y."/>
            <person name="Wang S."/>
            <person name="Deng Q."/>
            <person name="Li S."/>
            <person name="Zhu J."/>
            <person name="Wang L."/>
            <person name="Liu H."/>
            <person name="Li P."/>
        </authorList>
    </citation>
    <scope>NUCLEOTIDE SEQUENCE [LARGE SCALE GENOMIC DNA]</scope>
    <source>
        <strain evidence="2">AG-1 IA</strain>
    </source>
</reference>
<sequence length="66" mass="7928">MVLEVFVRKLRQSPLIDDHQLYADIISIDPTPSIMHRGTPKTKKHRIQVDQMKILFFHRRNSFTPW</sequence>
<comment type="caution">
    <text evidence="1">The sequence shown here is derived from an EMBL/GenBank/DDBJ whole genome shotgun (WGS) entry which is preliminary data.</text>
</comment>